<feature type="transmembrane region" description="Helical" evidence="9">
    <location>
        <begin position="132"/>
        <end position="148"/>
    </location>
</feature>
<dbReference type="Pfam" id="PF07730">
    <property type="entry name" value="HisKA_3"/>
    <property type="match status" value="1"/>
</dbReference>
<keyword evidence="7" id="KW-0067">ATP-binding</keyword>
<feature type="transmembrane region" description="Helical" evidence="9">
    <location>
        <begin position="42"/>
        <end position="73"/>
    </location>
</feature>
<evidence type="ECO:0000256" key="5">
    <source>
        <dbReference type="ARBA" id="ARBA00022741"/>
    </source>
</evidence>
<evidence type="ECO:0000256" key="2">
    <source>
        <dbReference type="ARBA" id="ARBA00012438"/>
    </source>
</evidence>
<reference evidence="13" key="1">
    <citation type="submission" date="2016-10" db="EMBL/GenBank/DDBJ databases">
        <authorList>
            <person name="Varghese N."/>
            <person name="Submissions S."/>
        </authorList>
    </citation>
    <scope>NUCLEOTIDE SEQUENCE [LARGE SCALE GENOMIC DNA]</scope>
    <source>
        <strain evidence="13">CGMCC 1.6963</strain>
    </source>
</reference>
<evidence type="ECO:0000313" key="13">
    <source>
        <dbReference type="Proteomes" id="UP000199019"/>
    </source>
</evidence>
<keyword evidence="8" id="KW-0902">Two-component regulatory system</keyword>
<name>A0A1H9XHY6_9MICO</name>
<keyword evidence="4" id="KW-0808">Transferase</keyword>
<evidence type="ECO:0000259" key="11">
    <source>
        <dbReference type="Pfam" id="PF07730"/>
    </source>
</evidence>
<evidence type="ECO:0000259" key="10">
    <source>
        <dbReference type="Pfam" id="PF02518"/>
    </source>
</evidence>
<evidence type="ECO:0000256" key="6">
    <source>
        <dbReference type="ARBA" id="ARBA00022777"/>
    </source>
</evidence>
<dbReference type="GO" id="GO:0005524">
    <property type="term" value="F:ATP binding"/>
    <property type="evidence" value="ECO:0007669"/>
    <property type="project" value="UniProtKB-KW"/>
</dbReference>
<dbReference type="Gene3D" id="3.30.565.10">
    <property type="entry name" value="Histidine kinase-like ATPase, C-terminal domain"/>
    <property type="match status" value="1"/>
</dbReference>
<evidence type="ECO:0000313" key="12">
    <source>
        <dbReference type="EMBL" id="SES45273.1"/>
    </source>
</evidence>
<evidence type="ECO:0000256" key="9">
    <source>
        <dbReference type="SAM" id="Phobius"/>
    </source>
</evidence>
<dbReference type="Gene3D" id="1.20.5.1930">
    <property type="match status" value="1"/>
</dbReference>
<feature type="transmembrane region" description="Helical" evidence="9">
    <location>
        <begin position="12"/>
        <end position="30"/>
    </location>
</feature>
<dbReference type="STRING" id="587636.SAMN05216199_3770"/>
<dbReference type="PANTHER" id="PTHR24421">
    <property type="entry name" value="NITRATE/NITRITE SENSOR PROTEIN NARX-RELATED"/>
    <property type="match status" value="1"/>
</dbReference>
<evidence type="ECO:0000256" key="7">
    <source>
        <dbReference type="ARBA" id="ARBA00022840"/>
    </source>
</evidence>
<dbReference type="InterPro" id="IPR036890">
    <property type="entry name" value="HATPase_C_sf"/>
</dbReference>
<keyword evidence="3" id="KW-0597">Phosphoprotein</keyword>
<dbReference type="EC" id="2.7.13.3" evidence="2"/>
<dbReference type="CDD" id="cd16917">
    <property type="entry name" value="HATPase_UhpB-NarQ-NarX-like"/>
    <property type="match status" value="1"/>
</dbReference>
<gene>
    <name evidence="12" type="ORF">SAMN05216199_3770</name>
</gene>
<keyword evidence="5" id="KW-0547">Nucleotide-binding</keyword>
<dbReference type="SUPFAM" id="SSF55874">
    <property type="entry name" value="ATPase domain of HSP90 chaperone/DNA topoisomerase II/histidine kinase"/>
    <property type="match status" value="1"/>
</dbReference>
<dbReference type="OrthoDB" id="227596at2"/>
<keyword evidence="9" id="KW-1133">Transmembrane helix</keyword>
<feature type="domain" description="Signal transduction histidine kinase subgroup 3 dimerisation and phosphoacceptor" evidence="11">
    <location>
        <begin position="180"/>
        <end position="247"/>
    </location>
</feature>
<proteinExistence type="predicted"/>
<feature type="domain" description="Histidine kinase/HSP90-like ATPase" evidence="10">
    <location>
        <begin position="295"/>
        <end position="406"/>
    </location>
</feature>
<dbReference type="Pfam" id="PF02518">
    <property type="entry name" value="HATPase_c"/>
    <property type="match status" value="1"/>
</dbReference>
<evidence type="ECO:0000256" key="1">
    <source>
        <dbReference type="ARBA" id="ARBA00000085"/>
    </source>
</evidence>
<dbReference type="InterPro" id="IPR050482">
    <property type="entry name" value="Sensor_HK_TwoCompSys"/>
</dbReference>
<sequence>MPTAARLRDPRLVPWAAAVAMGLLGLNEAWFDPEFHPHFGQLALASAWISAGFVVATRWPCVGAVVVGCFYPFSTLLGAPGPGGTGLISMLIAVAWAGYAGAPARSRAAVAACIAVFVVTDAVQHGITWDSIFFPAIFVPAWWTGTLVRREQQRSRQLAAMAAEIDAQREATAHAAVVEERARIAREVHDSVAHSVSVMTLQIGGLRRQLDDVLRDRPAEREVMLGLERLGRQSVEELRATVGILRGADGDHAPVAPASLARASELVADVRAAGLDVSLEVSGDLGELPRALDVAAYRVLQEALTNVLRHAPQASTSVRIDRQDKGIRVVVTDDGRGATVAAAASHDGGAGAGGAGLSPAVDGSPVAVGGNGLVGLRERTTMFGGSLDAGPRPGGGFTVDARFPLDRRWS</sequence>
<dbReference type="GO" id="GO:0000155">
    <property type="term" value="F:phosphorelay sensor kinase activity"/>
    <property type="evidence" value="ECO:0007669"/>
    <property type="project" value="InterPro"/>
</dbReference>
<dbReference type="GO" id="GO:0046983">
    <property type="term" value="F:protein dimerization activity"/>
    <property type="evidence" value="ECO:0007669"/>
    <property type="project" value="InterPro"/>
</dbReference>
<keyword evidence="9" id="KW-0812">Transmembrane</keyword>
<dbReference type="GO" id="GO:0016020">
    <property type="term" value="C:membrane"/>
    <property type="evidence" value="ECO:0007669"/>
    <property type="project" value="InterPro"/>
</dbReference>
<evidence type="ECO:0000256" key="3">
    <source>
        <dbReference type="ARBA" id="ARBA00022553"/>
    </source>
</evidence>
<dbReference type="EMBL" id="FOHB01000008">
    <property type="protein sequence ID" value="SES45273.1"/>
    <property type="molecule type" value="Genomic_DNA"/>
</dbReference>
<keyword evidence="9" id="KW-0472">Membrane</keyword>
<evidence type="ECO:0000256" key="4">
    <source>
        <dbReference type="ARBA" id="ARBA00022679"/>
    </source>
</evidence>
<comment type="catalytic activity">
    <reaction evidence="1">
        <text>ATP + protein L-histidine = ADP + protein N-phospho-L-histidine.</text>
        <dbReference type="EC" id="2.7.13.3"/>
    </reaction>
</comment>
<evidence type="ECO:0000256" key="8">
    <source>
        <dbReference type="ARBA" id="ARBA00023012"/>
    </source>
</evidence>
<keyword evidence="13" id="KW-1185">Reference proteome</keyword>
<dbReference type="PANTHER" id="PTHR24421:SF10">
    <property type="entry name" value="NITRATE_NITRITE SENSOR PROTEIN NARQ"/>
    <property type="match status" value="1"/>
</dbReference>
<feature type="transmembrane region" description="Helical" evidence="9">
    <location>
        <begin position="85"/>
        <end position="102"/>
    </location>
</feature>
<dbReference type="Proteomes" id="UP000199019">
    <property type="component" value="Unassembled WGS sequence"/>
</dbReference>
<organism evidence="12 13">
    <name type="scientific">Pedococcus cremeus</name>
    <dbReference type="NCBI Taxonomy" id="587636"/>
    <lineage>
        <taxon>Bacteria</taxon>
        <taxon>Bacillati</taxon>
        <taxon>Actinomycetota</taxon>
        <taxon>Actinomycetes</taxon>
        <taxon>Micrococcales</taxon>
        <taxon>Intrasporangiaceae</taxon>
        <taxon>Pedococcus</taxon>
    </lineage>
</organism>
<dbReference type="RefSeq" id="WP_091761614.1">
    <property type="nucleotide sequence ID" value="NZ_FOHB01000008.1"/>
</dbReference>
<dbReference type="InterPro" id="IPR003594">
    <property type="entry name" value="HATPase_dom"/>
</dbReference>
<dbReference type="AlphaFoldDB" id="A0A1H9XHY6"/>
<protein>
    <recommendedName>
        <fullName evidence="2">histidine kinase</fullName>
        <ecNumber evidence="2">2.7.13.3</ecNumber>
    </recommendedName>
</protein>
<keyword evidence="6 12" id="KW-0418">Kinase</keyword>
<dbReference type="InterPro" id="IPR011712">
    <property type="entry name" value="Sig_transdc_His_kin_sub3_dim/P"/>
</dbReference>
<accession>A0A1H9XHY6</accession>